<dbReference type="SUPFAM" id="SSF46966">
    <property type="entry name" value="Spectrin repeat"/>
    <property type="match status" value="1"/>
</dbReference>
<dbReference type="InterPro" id="IPR043197">
    <property type="entry name" value="Plakin"/>
</dbReference>
<name>A0A2I0T206_LIMLA</name>
<evidence type="ECO:0000259" key="3">
    <source>
        <dbReference type="Pfam" id="PF18373"/>
    </source>
</evidence>
<sequence>MNTKSLISWNYLRKDIALVQSFSMEKLRSLAQGECQQALKSLQAHYEDFLQDSRDSELFSVSDRLRLEEEVESSKEHIRQLLESMENGYEVKLSQEEAVPADLAAIQSHRAALQQWLGEVKDKSSVFSTLEEEMAKAKAVGEQLYRLRQERSIDLERYQEKGTQLWDRWQRVCAQIETRHAELESIQEVLSDYRQCHSALIQWIEEITVQQELMKPGQAEDSRVLSEQLSQQTVRQDLVMSP</sequence>
<dbReference type="Pfam" id="PF18373">
    <property type="entry name" value="Spectrin_2"/>
    <property type="match status" value="1"/>
</dbReference>
<dbReference type="Gene3D" id="1.20.58.1060">
    <property type="match status" value="1"/>
</dbReference>
<dbReference type="GO" id="GO:0051893">
    <property type="term" value="P:regulation of focal adhesion assembly"/>
    <property type="evidence" value="ECO:0007669"/>
    <property type="project" value="TreeGrafter"/>
</dbReference>
<dbReference type="EMBL" id="KZ524152">
    <property type="protein sequence ID" value="PKU27829.1"/>
    <property type="molecule type" value="Genomic_DNA"/>
</dbReference>
<organism evidence="4 5">
    <name type="scientific">Limosa lapponica baueri</name>
    <dbReference type="NCBI Taxonomy" id="1758121"/>
    <lineage>
        <taxon>Eukaryota</taxon>
        <taxon>Metazoa</taxon>
        <taxon>Chordata</taxon>
        <taxon>Craniata</taxon>
        <taxon>Vertebrata</taxon>
        <taxon>Euteleostomi</taxon>
        <taxon>Archelosauria</taxon>
        <taxon>Archosauria</taxon>
        <taxon>Dinosauria</taxon>
        <taxon>Saurischia</taxon>
        <taxon>Theropoda</taxon>
        <taxon>Coelurosauria</taxon>
        <taxon>Aves</taxon>
        <taxon>Neognathae</taxon>
        <taxon>Neoaves</taxon>
        <taxon>Charadriiformes</taxon>
        <taxon>Scolopacidae</taxon>
        <taxon>Limosa</taxon>
    </lineage>
</organism>
<accession>A0A2I0T206</accession>
<dbReference type="OrthoDB" id="18740at2759"/>
<dbReference type="PANTHER" id="PTHR23169:SF25">
    <property type="entry name" value="MICROTUBULE-ACTIN CROSS-LINKING FACTOR 1, ISOFORMS 1_2_3_4_5"/>
    <property type="match status" value="1"/>
</dbReference>
<evidence type="ECO:0000256" key="2">
    <source>
        <dbReference type="ARBA" id="ARBA00022737"/>
    </source>
</evidence>
<evidence type="ECO:0000313" key="4">
    <source>
        <dbReference type="EMBL" id="PKU27829.1"/>
    </source>
</evidence>
<dbReference type="AlphaFoldDB" id="A0A2I0T206"/>
<dbReference type="GO" id="GO:0032886">
    <property type="term" value="P:regulation of microtubule-based process"/>
    <property type="evidence" value="ECO:0007669"/>
    <property type="project" value="TreeGrafter"/>
</dbReference>
<proteinExistence type="predicted"/>
<dbReference type="GO" id="GO:0015629">
    <property type="term" value="C:actin cytoskeleton"/>
    <property type="evidence" value="ECO:0007669"/>
    <property type="project" value="TreeGrafter"/>
</dbReference>
<dbReference type="InterPro" id="IPR041573">
    <property type="entry name" value="Desmoplakin_Spectrin-like"/>
</dbReference>
<dbReference type="Gene3D" id="1.20.58.60">
    <property type="match status" value="1"/>
</dbReference>
<dbReference type="GO" id="GO:0045104">
    <property type="term" value="P:intermediate filament cytoskeleton organization"/>
    <property type="evidence" value="ECO:0007669"/>
    <property type="project" value="InterPro"/>
</dbReference>
<keyword evidence="5" id="KW-1185">Reference proteome</keyword>
<evidence type="ECO:0000256" key="1">
    <source>
        <dbReference type="ARBA" id="ARBA00022553"/>
    </source>
</evidence>
<protein>
    <submittedName>
        <fullName evidence="4">Microtubule-actin cross-linking factor 1</fullName>
    </submittedName>
</protein>
<reference evidence="5" key="1">
    <citation type="submission" date="2017-11" db="EMBL/GenBank/DDBJ databases">
        <authorList>
            <person name="Lima N.C."/>
            <person name="Parody-Merino A.M."/>
            <person name="Battley P.F."/>
            <person name="Fidler A.E."/>
            <person name="Prosdocimi F."/>
        </authorList>
    </citation>
    <scope>NUCLEOTIDE SEQUENCE [LARGE SCALE GENOMIC DNA]</scope>
</reference>
<keyword evidence="2" id="KW-0677">Repeat</keyword>
<dbReference type="GO" id="GO:0045296">
    <property type="term" value="F:cadherin binding"/>
    <property type="evidence" value="ECO:0007669"/>
    <property type="project" value="TreeGrafter"/>
</dbReference>
<dbReference type="GO" id="GO:0005874">
    <property type="term" value="C:microtubule"/>
    <property type="evidence" value="ECO:0007669"/>
    <property type="project" value="TreeGrafter"/>
</dbReference>
<gene>
    <name evidence="4" type="ORF">llap_21867</name>
</gene>
<evidence type="ECO:0000313" key="5">
    <source>
        <dbReference type="Proteomes" id="UP000233556"/>
    </source>
</evidence>
<dbReference type="PANTHER" id="PTHR23169">
    <property type="entry name" value="ENVOPLAKIN"/>
    <property type="match status" value="1"/>
</dbReference>
<dbReference type="Proteomes" id="UP000233556">
    <property type="component" value="Unassembled WGS sequence"/>
</dbReference>
<feature type="domain" description="Desmoplakin spectrin-like" evidence="3">
    <location>
        <begin position="7"/>
        <end position="84"/>
    </location>
</feature>
<dbReference type="GO" id="GO:0016020">
    <property type="term" value="C:membrane"/>
    <property type="evidence" value="ECO:0007669"/>
    <property type="project" value="TreeGrafter"/>
</dbReference>
<dbReference type="GO" id="GO:0005882">
    <property type="term" value="C:intermediate filament"/>
    <property type="evidence" value="ECO:0007669"/>
    <property type="project" value="TreeGrafter"/>
</dbReference>
<reference evidence="5" key="2">
    <citation type="submission" date="2017-12" db="EMBL/GenBank/DDBJ databases">
        <title>Genome sequence of the Bar-tailed Godwit (Limosa lapponica baueri).</title>
        <authorList>
            <person name="Lima N.C.B."/>
            <person name="Parody-Merino A.M."/>
            <person name="Battley P.F."/>
            <person name="Fidler A.E."/>
            <person name="Prosdocimi F."/>
        </authorList>
    </citation>
    <scope>NUCLEOTIDE SEQUENCE [LARGE SCALE GENOMIC DNA]</scope>
</reference>
<dbReference type="GO" id="GO:0042060">
    <property type="term" value="P:wound healing"/>
    <property type="evidence" value="ECO:0007669"/>
    <property type="project" value="TreeGrafter"/>
</dbReference>
<dbReference type="GO" id="GO:0005737">
    <property type="term" value="C:cytoplasm"/>
    <property type="evidence" value="ECO:0007669"/>
    <property type="project" value="TreeGrafter"/>
</dbReference>
<dbReference type="GO" id="GO:0005198">
    <property type="term" value="F:structural molecule activity"/>
    <property type="evidence" value="ECO:0007669"/>
    <property type="project" value="TreeGrafter"/>
</dbReference>
<keyword evidence="1" id="KW-0597">Phosphoprotein</keyword>